<dbReference type="GO" id="GO:1990904">
    <property type="term" value="C:ribonucleoprotein complex"/>
    <property type="evidence" value="ECO:0007669"/>
    <property type="project" value="UniProtKB-KW"/>
</dbReference>
<dbReference type="GO" id="GO:0003735">
    <property type="term" value="F:structural constituent of ribosome"/>
    <property type="evidence" value="ECO:0007669"/>
    <property type="project" value="InterPro"/>
</dbReference>
<dbReference type="Pfam" id="PF00861">
    <property type="entry name" value="Ribosomal_L18p"/>
    <property type="match status" value="1"/>
</dbReference>
<dbReference type="GO" id="GO:0005737">
    <property type="term" value="C:cytoplasm"/>
    <property type="evidence" value="ECO:0007669"/>
    <property type="project" value="UniProtKB-ARBA"/>
</dbReference>
<dbReference type="FunFam" id="3.30.420.100:FF:000001">
    <property type="entry name" value="50S ribosomal protein L18"/>
    <property type="match status" value="1"/>
</dbReference>
<dbReference type="EMBL" id="MFQH01000019">
    <property type="protein sequence ID" value="OGH77992.1"/>
    <property type="molecule type" value="Genomic_DNA"/>
</dbReference>
<dbReference type="Gene3D" id="3.30.420.100">
    <property type="match status" value="1"/>
</dbReference>
<evidence type="ECO:0000256" key="2">
    <source>
        <dbReference type="ARBA" id="ARBA00022730"/>
    </source>
</evidence>
<dbReference type="GO" id="GO:0006412">
    <property type="term" value="P:translation"/>
    <property type="evidence" value="ECO:0007669"/>
    <property type="project" value="UniProtKB-UniRule"/>
</dbReference>
<evidence type="ECO:0000256" key="1">
    <source>
        <dbReference type="ARBA" id="ARBA00007116"/>
    </source>
</evidence>
<comment type="function">
    <text evidence="7">This is one of the proteins that bind and probably mediate the attachment of the 5S RNA into the large ribosomal subunit, where it forms part of the central protuberance.</text>
</comment>
<dbReference type="HAMAP" id="MF_01337_B">
    <property type="entry name" value="Ribosomal_uL18_B"/>
    <property type="match status" value="1"/>
</dbReference>
<protein>
    <recommendedName>
        <fullName evidence="6 7">Large ribosomal subunit protein uL18</fullName>
    </recommendedName>
</protein>
<dbReference type="InterPro" id="IPR057268">
    <property type="entry name" value="Ribosomal_L18"/>
</dbReference>
<dbReference type="SUPFAM" id="SSF53137">
    <property type="entry name" value="Translational machinery components"/>
    <property type="match status" value="1"/>
</dbReference>
<dbReference type="Proteomes" id="UP000177040">
    <property type="component" value="Unassembled WGS sequence"/>
</dbReference>
<dbReference type="AlphaFoldDB" id="A0A1F6N291"/>
<evidence type="ECO:0000313" key="9">
    <source>
        <dbReference type="Proteomes" id="UP000177040"/>
    </source>
</evidence>
<accession>A0A1F6N291</accession>
<dbReference type="InterPro" id="IPR004389">
    <property type="entry name" value="Ribosomal_uL18_bac-type"/>
</dbReference>
<dbReference type="InterPro" id="IPR005484">
    <property type="entry name" value="Ribosomal_uL18_bac/plant/anim"/>
</dbReference>
<dbReference type="NCBIfam" id="TIGR00060">
    <property type="entry name" value="L18_bact"/>
    <property type="match status" value="1"/>
</dbReference>
<evidence type="ECO:0000256" key="4">
    <source>
        <dbReference type="ARBA" id="ARBA00022980"/>
    </source>
</evidence>
<evidence type="ECO:0000256" key="5">
    <source>
        <dbReference type="ARBA" id="ARBA00023274"/>
    </source>
</evidence>
<proteinExistence type="inferred from homology"/>
<comment type="subunit">
    <text evidence="7">Part of the 50S ribosomal subunit; part of the 5S rRNA/L5/L18/L25 subcomplex. Contacts the 5S and 23S rRNAs.</text>
</comment>
<keyword evidence="4 7" id="KW-0689">Ribosomal protein</keyword>
<dbReference type="GO" id="GO:0005840">
    <property type="term" value="C:ribosome"/>
    <property type="evidence" value="ECO:0007669"/>
    <property type="project" value="UniProtKB-KW"/>
</dbReference>
<reference evidence="8 9" key="1">
    <citation type="journal article" date="2016" name="Nat. Commun.">
        <title>Thousands of microbial genomes shed light on interconnected biogeochemical processes in an aquifer system.</title>
        <authorList>
            <person name="Anantharaman K."/>
            <person name="Brown C.T."/>
            <person name="Hug L.A."/>
            <person name="Sharon I."/>
            <person name="Castelle C.J."/>
            <person name="Probst A.J."/>
            <person name="Thomas B.C."/>
            <person name="Singh A."/>
            <person name="Wilkins M.J."/>
            <person name="Karaoz U."/>
            <person name="Brodie E.L."/>
            <person name="Williams K.H."/>
            <person name="Hubbard S.S."/>
            <person name="Banfield J.F."/>
        </authorList>
    </citation>
    <scope>NUCLEOTIDE SEQUENCE [LARGE SCALE GENOMIC DNA]</scope>
</reference>
<name>A0A1F6N291_9BACT</name>
<dbReference type="PANTHER" id="PTHR12899">
    <property type="entry name" value="39S RIBOSOMAL PROTEIN L18, MITOCHONDRIAL"/>
    <property type="match status" value="1"/>
</dbReference>
<evidence type="ECO:0000256" key="7">
    <source>
        <dbReference type="HAMAP-Rule" id="MF_01337"/>
    </source>
</evidence>
<comment type="caution">
    <text evidence="8">The sequence shown here is derived from an EMBL/GenBank/DDBJ whole genome shotgun (WGS) entry which is preliminary data.</text>
</comment>
<sequence length="121" mass="13051">MKRSRTKQAQRSSRQARIRARIVGTSERPRLTVFRSNTGLFIQLIDDARGVTLVSVHSKGVKANAEGLAGKIAVAFTVGKELAEKAKAQGVTEVVFDRAGFRYHGRVKAVADGARAGGLVF</sequence>
<keyword evidence="2 7" id="KW-0699">rRNA-binding</keyword>
<dbReference type="GO" id="GO:0008097">
    <property type="term" value="F:5S rRNA binding"/>
    <property type="evidence" value="ECO:0007669"/>
    <property type="project" value="TreeGrafter"/>
</dbReference>
<keyword evidence="3 7" id="KW-0694">RNA-binding</keyword>
<keyword evidence="5 7" id="KW-0687">Ribonucleoprotein</keyword>
<dbReference type="PANTHER" id="PTHR12899:SF3">
    <property type="entry name" value="LARGE RIBOSOMAL SUBUNIT PROTEIN UL18M"/>
    <property type="match status" value="1"/>
</dbReference>
<organism evidence="8 9">
    <name type="scientific">Candidatus Magasanikbacteria bacterium RIFCSPLOWO2_01_FULL_40_15</name>
    <dbReference type="NCBI Taxonomy" id="1798686"/>
    <lineage>
        <taxon>Bacteria</taxon>
        <taxon>Candidatus Magasanikiibacteriota</taxon>
    </lineage>
</organism>
<gene>
    <name evidence="7" type="primary">rplR</name>
    <name evidence="8" type="ORF">A2983_02410</name>
</gene>
<evidence type="ECO:0000256" key="6">
    <source>
        <dbReference type="ARBA" id="ARBA00035197"/>
    </source>
</evidence>
<comment type="similarity">
    <text evidence="1 7">Belongs to the universal ribosomal protein uL18 family.</text>
</comment>
<evidence type="ECO:0000313" key="8">
    <source>
        <dbReference type="EMBL" id="OGH77992.1"/>
    </source>
</evidence>
<dbReference type="CDD" id="cd00432">
    <property type="entry name" value="Ribosomal_L18_L5e"/>
    <property type="match status" value="1"/>
</dbReference>
<evidence type="ECO:0000256" key="3">
    <source>
        <dbReference type="ARBA" id="ARBA00022884"/>
    </source>
</evidence>